<evidence type="ECO:0000256" key="1">
    <source>
        <dbReference type="ARBA" id="ARBA00022737"/>
    </source>
</evidence>
<dbReference type="InterPro" id="IPR019734">
    <property type="entry name" value="TPR_rpt"/>
</dbReference>
<feature type="region of interest" description="Disordered" evidence="6">
    <location>
        <begin position="111"/>
        <end position="140"/>
    </location>
</feature>
<keyword evidence="1" id="KW-0677">Repeat</keyword>
<gene>
    <name evidence="8" type="ORF">PHLCEN_2v1127</name>
</gene>
<dbReference type="SMART" id="SM00028">
    <property type="entry name" value="TPR"/>
    <property type="match status" value="3"/>
</dbReference>
<evidence type="ECO:0000256" key="3">
    <source>
        <dbReference type="ARBA" id="ARBA00038275"/>
    </source>
</evidence>
<dbReference type="InterPro" id="IPR011990">
    <property type="entry name" value="TPR-like_helical_dom_sf"/>
</dbReference>
<evidence type="ECO:0000256" key="2">
    <source>
        <dbReference type="ARBA" id="ARBA00022803"/>
    </source>
</evidence>
<feature type="region of interest" description="Disordered" evidence="6">
    <location>
        <begin position="158"/>
        <end position="187"/>
    </location>
</feature>
<dbReference type="Gene3D" id="1.25.40.10">
    <property type="entry name" value="Tetratricopeptide repeat domain"/>
    <property type="match status" value="1"/>
</dbReference>
<comment type="caution">
    <text evidence="8">The sequence shown here is derived from an EMBL/GenBank/DDBJ whole genome shotgun (WGS) entry which is preliminary data.</text>
</comment>
<dbReference type="AlphaFoldDB" id="A0A2R6S478"/>
<keyword evidence="2 5" id="KW-0802">TPR repeat</keyword>
<dbReference type="Pfam" id="PF13877">
    <property type="entry name" value="RPAP3_C"/>
    <property type="match status" value="1"/>
</dbReference>
<evidence type="ECO:0000256" key="4">
    <source>
        <dbReference type="ARBA" id="ARBA00040133"/>
    </source>
</evidence>
<dbReference type="InterPro" id="IPR025986">
    <property type="entry name" value="RPAP3-like_C"/>
</dbReference>
<dbReference type="OrthoDB" id="629492at2759"/>
<dbReference type="Proteomes" id="UP000186601">
    <property type="component" value="Unassembled WGS sequence"/>
</dbReference>
<evidence type="ECO:0000259" key="7">
    <source>
        <dbReference type="Pfam" id="PF13877"/>
    </source>
</evidence>
<dbReference type="STRING" id="98765.A0A2R6S478"/>
<feature type="compositionally biased region" description="Low complexity" evidence="6">
    <location>
        <begin position="131"/>
        <end position="140"/>
    </location>
</feature>
<evidence type="ECO:0000313" key="9">
    <source>
        <dbReference type="Proteomes" id="UP000186601"/>
    </source>
</evidence>
<protein>
    <recommendedName>
        <fullName evidence="4">RNA polymerase II-associated protein 3</fullName>
    </recommendedName>
</protein>
<dbReference type="PROSITE" id="PS50005">
    <property type="entry name" value="TPR"/>
    <property type="match status" value="1"/>
</dbReference>
<dbReference type="PANTHER" id="PTHR46423">
    <property type="entry name" value="RNA POLYMERASE II-ASSOCIATED PROTEIN 3"/>
    <property type="match status" value="1"/>
</dbReference>
<evidence type="ECO:0000256" key="6">
    <source>
        <dbReference type="SAM" id="MobiDB-lite"/>
    </source>
</evidence>
<sequence>MSQQVGQEAKDKGNVAFKAGNFSAAIGFYTSAALADPTNPTYPLNRAAAYLKLGKNEDAQRDCSTVLELDHGNLKALFRRGQAELALGQLDEARTDFERILHLDPCNDAARAELSKTESQSNRPKKTATGPLSPSSILSIPPKRRRIPITVVDSVPASLPSSYSTHSTNIAEAQSFPSKSTSSRNDSTSTLTFKEAKVARDAHLSKPGGGIFRSNGNHTIFNTISKNSRPPSPVQSPKPLVERDGLLSFDQPISPKEASPKISTPLSLFAFIRTWNYLTSLDERWSFLCAQIPPSSLPKLFQASMEASSLVSLLQTFREVLQQTPQGPDTVKAVKEYMLNLARVPRFTTAVLFLSPEERRLVENIWERIGGHAEDGSEVARRAWGIA</sequence>
<feature type="domain" description="RNA-polymerase II-associated protein 3-like C-terminal" evidence="7">
    <location>
        <begin position="265"/>
        <end position="359"/>
    </location>
</feature>
<dbReference type="Pfam" id="PF13432">
    <property type="entry name" value="TPR_16"/>
    <property type="match status" value="1"/>
</dbReference>
<keyword evidence="9" id="KW-1185">Reference proteome</keyword>
<comment type="similarity">
    <text evidence="3">Belongs to the RPAP3 family.</text>
</comment>
<evidence type="ECO:0000256" key="5">
    <source>
        <dbReference type="PROSITE-ProRule" id="PRU00339"/>
    </source>
</evidence>
<accession>A0A2R6S478</accession>
<dbReference type="GO" id="GO:0101031">
    <property type="term" value="C:protein folding chaperone complex"/>
    <property type="evidence" value="ECO:0007669"/>
    <property type="project" value="TreeGrafter"/>
</dbReference>
<dbReference type="InterPro" id="IPR051966">
    <property type="entry name" value="RPAP3"/>
</dbReference>
<dbReference type="EMBL" id="MLYV02000084">
    <property type="protein sequence ID" value="PSS37088.1"/>
    <property type="molecule type" value="Genomic_DNA"/>
</dbReference>
<feature type="repeat" description="TPR" evidence="5">
    <location>
        <begin position="74"/>
        <end position="107"/>
    </location>
</feature>
<organism evidence="8 9">
    <name type="scientific">Hermanssonia centrifuga</name>
    <dbReference type="NCBI Taxonomy" id="98765"/>
    <lineage>
        <taxon>Eukaryota</taxon>
        <taxon>Fungi</taxon>
        <taxon>Dikarya</taxon>
        <taxon>Basidiomycota</taxon>
        <taxon>Agaricomycotina</taxon>
        <taxon>Agaricomycetes</taxon>
        <taxon>Polyporales</taxon>
        <taxon>Meruliaceae</taxon>
        <taxon>Hermanssonia</taxon>
    </lineage>
</organism>
<proteinExistence type="inferred from homology"/>
<feature type="compositionally biased region" description="Polar residues" evidence="6">
    <location>
        <begin position="159"/>
        <end position="177"/>
    </location>
</feature>
<reference evidence="8 9" key="1">
    <citation type="submission" date="2018-02" db="EMBL/GenBank/DDBJ databases">
        <title>Genome sequence of the basidiomycete white-rot fungus Phlebia centrifuga.</title>
        <authorList>
            <person name="Granchi Z."/>
            <person name="Peng M."/>
            <person name="de Vries R.P."/>
            <person name="Hilden K."/>
            <person name="Makela M.R."/>
            <person name="Grigoriev I."/>
            <person name="Riley R."/>
        </authorList>
    </citation>
    <scope>NUCLEOTIDE SEQUENCE [LARGE SCALE GENOMIC DNA]</scope>
    <source>
        <strain evidence="8 9">FBCC195</strain>
    </source>
</reference>
<feature type="compositionally biased region" description="Low complexity" evidence="6">
    <location>
        <begin position="178"/>
        <end position="187"/>
    </location>
</feature>
<dbReference type="SUPFAM" id="SSF48452">
    <property type="entry name" value="TPR-like"/>
    <property type="match status" value="1"/>
</dbReference>
<name>A0A2R6S478_9APHY</name>
<evidence type="ECO:0000313" key="8">
    <source>
        <dbReference type="EMBL" id="PSS37088.1"/>
    </source>
</evidence>
<dbReference type="PANTHER" id="PTHR46423:SF1">
    <property type="entry name" value="RNA POLYMERASE II-ASSOCIATED PROTEIN 3"/>
    <property type="match status" value="1"/>
</dbReference>